<organism evidence="1 2">
    <name type="scientific">Streptomyces pratens</name>
    <dbReference type="NCBI Taxonomy" id="887456"/>
    <lineage>
        <taxon>Bacteria</taxon>
        <taxon>Bacillati</taxon>
        <taxon>Actinomycetota</taxon>
        <taxon>Actinomycetes</taxon>
        <taxon>Kitasatosporales</taxon>
        <taxon>Streptomycetaceae</taxon>
        <taxon>Streptomyces</taxon>
    </lineage>
</organism>
<reference evidence="2" key="1">
    <citation type="journal article" date="2019" name="Int. J. Syst. Evol. Microbiol.">
        <title>The Global Catalogue of Microorganisms (GCM) 10K type strain sequencing project: providing services to taxonomists for standard genome sequencing and annotation.</title>
        <authorList>
            <consortium name="The Broad Institute Genomics Platform"/>
            <consortium name="The Broad Institute Genome Sequencing Center for Infectious Disease"/>
            <person name="Wu L."/>
            <person name="Ma J."/>
        </authorList>
    </citation>
    <scope>NUCLEOTIDE SEQUENCE [LARGE SCALE GENOMIC DNA]</scope>
    <source>
        <strain evidence="2">JCM 12763</strain>
    </source>
</reference>
<comment type="caution">
    <text evidence="1">The sequence shown here is derived from an EMBL/GenBank/DDBJ whole genome shotgun (WGS) entry which is preliminary data.</text>
</comment>
<keyword evidence="2" id="KW-1185">Reference proteome</keyword>
<name>A0ABW1M747_9ACTN</name>
<dbReference type="EMBL" id="JBHSPT010000066">
    <property type="protein sequence ID" value="MFC6058958.1"/>
    <property type="molecule type" value="Genomic_DNA"/>
</dbReference>
<evidence type="ECO:0000313" key="2">
    <source>
        <dbReference type="Proteomes" id="UP001596242"/>
    </source>
</evidence>
<dbReference type="RefSeq" id="WP_386402227.1">
    <property type="nucleotide sequence ID" value="NZ_JBHSPT010000066.1"/>
</dbReference>
<sequence length="70" mass="7385">MTRHTSATTAMAVTTGRKIADRTNHRLRVCPSSSSASARPSTIDPAVVVTARTRVCHTAVPKSELPAISV</sequence>
<accession>A0ABW1M747</accession>
<protein>
    <submittedName>
        <fullName evidence="1">Uncharacterized protein</fullName>
    </submittedName>
</protein>
<dbReference type="Proteomes" id="UP001596242">
    <property type="component" value="Unassembled WGS sequence"/>
</dbReference>
<proteinExistence type="predicted"/>
<evidence type="ECO:0000313" key="1">
    <source>
        <dbReference type="EMBL" id="MFC6058958.1"/>
    </source>
</evidence>
<gene>
    <name evidence="1" type="ORF">ACFP50_27105</name>
</gene>